<dbReference type="EMBL" id="LBXZ01000003">
    <property type="protein sequence ID" value="KKR40903.1"/>
    <property type="molecule type" value="Genomic_DNA"/>
</dbReference>
<evidence type="ECO:0000313" key="2">
    <source>
        <dbReference type="Proteomes" id="UP000034072"/>
    </source>
</evidence>
<sequence length="199" mass="21647">MAIDVSALRGPLGELMDQLSGENGPARFEEFKLWLKKANLLLRRITTVTLPAVPHFVVADHFRVDTSKSATVKIGFVGDNFKRVLLGKIEEGVQAATLAVDTLIKASVDASIRTELGKKREIVNLAHVWALMNSQPNGENGVLCTNGFANIFYVVGLDSNVWAVDVCWNSSDESWQVGAGLAAGPPWWNAGCRVLSRVD</sequence>
<dbReference type="Proteomes" id="UP000034072">
    <property type="component" value="Unassembled WGS sequence"/>
</dbReference>
<gene>
    <name evidence="1" type="ORF">UT75_C0003G0033</name>
</gene>
<name>A0A0G0QL89_9BACT</name>
<comment type="caution">
    <text evidence="1">The sequence shown here is derived from an EMBL/GenBank/DDBJ whole genome shotgun (WGS) entry which is preliminary data.</text>
</comment>
<reference evidence="1 2" key="1">
    <citation type="journal article" date="2015" name="Nature">
        <title>rRNA introns, odd ribosomes, and small enigmatic genomes across a large radiation of phyla.</title>
        <authorList>
            <person name="Brown C.T."/>
            <person name="Hug L.A."/>
            <person name="Thomas B.C."/>
            <person name="Sharon I."/>
            <person name="Castelle C.J."/>
            <person name="Singh A."/>
            <person name="Wilkins M.J."/>
            <person name="Williams K.H."/>
            <person name="Banfield J.F."/>
        </authorList>
    </citation>
    <scope>NUCLEOTIDE SEQUENCE [LARGE SCALE GENOMIC DNA]</scope>
</reference>
<proteinExistence type="predicted"/>
<organism evidence="1 2">
    <name type="scientific">Candidatus Yanofskybacteria bacterium GW2011_GWE2_40_11</name>
    <dbReference type="NCBI Taxonomy" id="1619033"/>
    <lineage>
        <taxon>Bacteria</taxon>
        <taxon>Candidatus Yanofskyibacteriota</taxon>
    </lineage>
</organism>
<evidence type="ECO:0000313" key="1">
    <source>
        <dbReference type="EMBL" id="KKR40903.1"/>
    </source>
</evidence>
<protein>
    <submittedName>
        <fullName evidence="1">Uncharacterized protein</fullName>
    </submittedName>
</protein>
<accession>A0A0G0QL89</accession>
<dbReference type="AlphaFoldDB" id="A0A0G0QL89"/>